<keyword evidence="2" id="KW-1185">Reference proteome</keyword>
<protein>
    <submittedName>
        <fullName evidence="1">Uncharacterized protein</fullName>
    </submittedName>
</protein>
<proteinExistence type="predicted"/>
<gene>
    <name evidence="1" type="ORF">QAD02_014252</name>
</gene>
<reference evidence="1" key="1">
    <citation type="submission" date="2023-04" db="EMBL/GenBank/DDBJ databases">
        <title>A chromosome-level genome assembly of the parasitoid wasp Eretmocerus hayati.</title>
        <authorList>
            <person name="Zhong Y."/>
            <person name="Liu S."/>
            <person name="Liu Y."/>
        </authorList>
    </citation>
    <scope>NUCLEOTIDE SEQUENCE</scope>
    <source>
        <strain evidence="1">ZJU_SS_LIU_2023</strain>
    </source>
</reference>
<dbReference type="Proteomes" id="UP001239111">
    <property type="component" value="Chromosome 2"/>
</dbReference>
<dbReference type="EMBL" id="CM056742">
    <property type="protein sequence ID" value="KAJ8678465.1"/>
    <property type="molecule type" value="Genomic_DNA"/>
</dbReference>
<comment type="caution">
    <text evidence="1">The sequence shown here is derived from an EMBL/GenBank/DDBJ whole genome shotgun (WGS) entry which is preliminary data.</text>
</comment>
<name>A0ACC2P9K8_9HYME</name>
<sequence length="559" mass="63455">MDGFVVRKLKEWSLEQFTERFEKGGIDQEMFFDIDEKMLAALFEKGECGYQKKFEKRLEALKNEISQTASNIPPEENALPSLNDENANAEGARNTVISCADSAPTRLPLSDISNQLIAPVNSLASTSSPSLLTPQSECTHSLSSISVVAVEYAPQAMPLLELFKMKHKGGRILEALENGKLKTRLIAEVVIDHEFDVNKPNYSINRDRFFGWNEELVVICKDKIKKTPEQIKNIFYFPFQKATKTAESVNAGGCMYDGYTNKRGVLIAEGIIPRNQVLQEDKISTTQEQILLWLFENDGPWVTLIENWLKSLIVRGFKEDFKEHFQLYKGLRNPTIGHLLWSSDYDGMHPDCPSFQEEFKVWTPIILGVARNSNKLEDSENALIAIGKDYIAAAICLVRLLCNRILKRKSDGLKTSFGNTTKDLIESFIVNKPDIASFDSFIEKRHTDSANDKRPIGPFVTLVGDFLDENKPVVEGETPLVRIFVTVNSINFELESTSLLDALDFCYKSFASLNIPYPIETHFVWDLIQKLIYKKNFKKKTEYACVRQLIDKLVEAQES</sequence>
<accession>A0ACC2P9K8</accession>
<evidence type="ECO:0000313" key="1">
    <source>
        <dbReference type="EMBL" id="KAJ8678465.1"/>
    </source>
</evidence>
<organism evidence="1 2">
    <name type="scientific">Eretmocerus hayati</name>
    <dbReference type="NCBI Taxonomy" id="131215"/>
    <lineage>
        <taxon>Eukaryota</taxon>
        <taxon>Metazoa</taxon>
        <taxon>Ecdysozoa</taxon>
        <taxon>Arthropoda</taxon>
        <taxon>Hexapoda</taxon>
        <taxon>Insecta</taxon>
        <taxon>Pterygota</taxon>
        <taxon>Neoptera</taxon>
        <taxon>Endopterygota</taxon>
        <taxon>Hymenoptera</taxon>
        <taxon>Apocrita</taxon>
        <taxon>Proctotrupomorpha</taxon>
        <taxon>Chalcidoidea</taxon>
        <taxon>Aphelinidae</taxon>
        <taxon>Aphelininae</taxon>
        <taxon>Eretmocerus</taxon>
    </lineage>
</organism>
<evidence type="ECO:0000313" key="2">
    <source>
        <dbReference type="Proteomes" id="UP001239111"/>
    </source>
</evidence>